<accession>A0A401R5F4</accession>
<dbReference type="EMBL" id="BHXC01000007">
    <property type="protein sequence ID" value="GCB92874.1"/>
    <property type="molecule type" value="Genomic_DNA"/>
</dbReference>
<name>A0A401R5F4_STRNR</name>
<dbReference type="RefSeq" id="WP_016573017.1">
    <property type="nucleotide sequence ID" value="NZ_BHXC01000007.1"/>
</dbReference>
<gene>
    <name evidence="2" type="ORF">SALB_05649</name>
</gene>
<reference evidence="2 3" key="1">
    <citation type="journal article" date="2019" name="Microbiol. Resour. Announc.">
        <title>Draft Genome Sequence of the Most Traditional epsilon-Poly-l-Lysine Producer, Streptomyces albulus NBRC14147.</title>
        <authorList>
            <person name="Yamanaka K."/>
            <person name="Hamano Y."/>
        </authorList>
    </citation>
    <scope>NUCLEOTIDE SEQUENCE [LARGE SCALE GENOMIC DNA]</scope>
    <source>
        <strain evidence="2 3">NBRC 14147</strain>
    </source>
</reference>
<feature type="region of interest" description="Disordered" evidence="1">
    <location>
        <begin position="107"/>
        <end position="135"/>
    </location>
</feature>
<protein>
    <recommendedName>
        <fullName evidence="4">DUF2742 domain-containing protein</fullName>
    </recommendedName>
</protein>
<evidence type="ECO:0000256" key="1">
    <source>
        <dbReference type="SAM" id="MobiDB-lite"/>
    </source>
</evidence>
<evidence type="ECO:0008006" key="4">
    <source>
        <dbReference type="Google" id="ProtNLM"/>
    </source>
</evidence>
<sequence>MPDPGTTPPQPALLLPAASILWMQAKDAFLSGAFPAYGSVAWCSLPADSPQRLAAALDAAERWRHHVAEEQRLDALAESDPAAWFREMTADANDQARRTLRRLRLSSVPTADEMTTRRQPRPARPAAASPAWPPLAVPGRPGWWRHFLDGQQVDLPHREAPATEGAAA</sequence>
<dbReference type="AlphaFoldDB" id="A0A401R5F4"/>
<evidence type="ECO:0000313" key="2">
    <source>
        <dbReference type="EMBL" id="GCB92874.1"/>
    </source>
</evidence>
<proteinExistence type="predicted"/>
<dbReference type="Proteomes" id="UP000288351">
    <property type="component" value="Unassembled WGS sequence"/>
</dbReference>
<organism evidence="2 3">
    <name type="scientific">Streptomyces noursei</name>
    <name type="common">Streptomyces albulus</name>
    <dbReference type="NCBI Taxonomy" id="1971"/>
    <lineage>
        <taxon>Bacteria</taxon>
        <taxon>Bacillati</taxon>
        <taxon>Actinomycetota</taxon>
        <taxon>Actinomycetes</taxon>
        <taxon>Kitasatosporales</taxon>
        <taxon>Streptomycetaceae</taxon>
        <taxon>Streptomyces</taxon>
    </lineage>
</organism>
<evidence type="ECO:0000313" key="3">
    <source>
        <dbReference type="Proteomes" id="UP000288351"/>
    </source>
</evidence>
<comment type="caution">
    <text evidence="2">The sequence shown here is derived from an EMBL/GenBank/DDBJ whole genome shotgun (WGS) entry which is preliminary data.</text>
</comment>